<evidence type="ECO:0000313" key="1">
    <source>
        <dbReference type="EMBL" id="KIO21195.1"/>
    </source>
</evidence>
<evidence type="ECO:0008006" key="3">
    <source>
        <dbReference type="Google" id="ProtNLM"/>
    </source>
</evidence>
<reference evidence="2" key="2">
    <citation type="submission" date="2015-01" db="EMBL/GenBank/DDBJ databases">
        <title>Evolutionary Origins and Diversification of the Mycorrhizal Mutualists.</title>
        <authorList>
            <consortium name="DOE Joint Genome Institute"/>
            <consortium name="Mycorrhizal Genomics Consortium"/>
            <person name="Kohler A."/>
            <person name="Kuo A."/>
            <person name="Nagy L.G."/>
            <person name="Floudas D."/>
            <person name="Copeland A."/>
            <person name="Barry K.W."/>
            <person name="Cichocki N."/>
            <person name="Veneault-Fourrey C."/>
            <person name="LaButti K."/>
            <person name="Lindquist E.A."/>
            <person name="Lipzen A."/>
            <person name="Lundell T."/>
            <person name="Morin E."/>
            <person name="Murat C."/>
            <person name="Riley R."/>
            <person name="Ohm R."/>
            <person name="Sun H."/>
            <person name="Tunlid A."/>
            <person name="Henrissat B."/>
            <person name="Grigoriev I.V."/>
            <person name="Hibbett D.S."/>
            <person name="Martin F."/>
        </authorList>
    </citation>
    <scope>NUCLEOTIDE SEQUENCE [LARGE SCALE GENOMIC DNA]</scope>
    <source>
        <strain evidence="2">MUT 4182</strain>
    </source>
</reference>
<gene>
    <name evidence="1" type="ORF">M407DRAFT_29187</name>
</gene>
<dbReference type="EMBL" id="KN823146">
    <property type="protein sequence ID" value="KIO21195.1"/>
    <property type="molecule type" value="Genomic_DNA"/>
</dbReference>
<dbReference type="HOGENOM" id="CLU_039215_0_0_1"/>
<organism evidence="1 2">
    <name type="scientific">Tulasnella calospora MUT 4182</name>
    <dbReference type="NCBI Taxonomy" id="1051891"/>
    <lineage>
        <taxon>Eukaryota</taxon>
        <taxon>Fungi</taxon>
        <taxon>Dikarya</taxon>
        <taxon>Basidiomycota</taxon>
        <taxon>Agaricomycotina</taxon>
        <taxon>Agaricomycetes</taxon>
        <taxon>Cantharellales</taxon>
        <taxon>Tulasnellaceae</taxon>
        <taxon>Tulasnella</taxon>
    </lineage>
</organism>
<dbReference type="AlphaFoldDB" id="A0A0C3PZZ3"/>
<protein>
    <recommendedName>
        <fullName evidence="3">F-box domain-containing protein</fullName>
    </recommendedName>
</protein>
<proteinExistence type="predicted"/>
<keyword evidence="2" id="KW-1185">Reference proteome</keyword>
<evidence type="ECO:0000313" key="2">
    <source>
        <dbReference type="Proteomes" id="UP000054248"/>
    </source>
</evidence>
<reference evidence="1 2" key="1">
    <citation type="submission" date="2014-04" db="EMBL/GenBank/DDBJ databases">
        <authorList>
            <consortium name="DOE Joint Genome Institute"/>
            <person name="Kuo A."/>
            <person name="Girlanda M."/>
            <person name="Perotto S."/>
            <person name="Kohler A."/>
            <person name="Nagy L.G."/>
            <person name="Floudas D."/>
            <person name="Copeland A."/>
            <person name="Barry K.W."/>
            <person name="Cichocki N."/>
            <person name="Veneault-Fourrey C."/>
            <person name="LaButti K."/>
            <person name="Lindquist E.A."/>
            <person name="Lipzen A."/>
            <person name="Lundell T."/>
            <person name="Morin E."/>
            <person name="Murat C."/>
            <person name="Sun H."/>
            <person name="Tunlid A."/>
            <person name="Henrissat B."/>
            <person name="Grigoriev I.V."/>
            <person name="Hibbett D.S."/>
            <person name="Martin F."/>
            <person name="Nordberg H.P."/>
            <person name="Cantor M.N."/>
            <person name="Hua S.X."/>
        </authorList>
    </citation>
    <scope>NUCLEOTIDE SEQUENCE [LARGE SCALE GENOMIC DNA]</scope>
    <source>
        <strain evidence="1 2">MUT 4182</strain>
    </source>
</reference>
<name>A0A0C3PZZ3_9AGAM</name>
<accession>A0A0C3PZZ3</accession>
<dbReference type="Proteomes" id="UP000054248">
    <property type="component" value="Unassembled WGS sequence"/>
</dbReference>
<sequence>MNQLPTEIFQHLLTIISEEIRSGVEPWNVYIPLFQLRLVSTSWMVAIDSHPPLWTLLTTRHGEKLFSLALERSGMLPLHVDLWCSTYNDPMQYISAVARVSPRWLSLHVAWEWRAAGDALKSLLLTSAPQLRTVSFSRLNEIAQSVHWFDGAAPRLQTVIMDRSLPNWNSLLMWDLKRLVIRWMRISRLGRARNRWLVSESISIEGVLPVRVAIPLDRLRKLRLRQFPWRWAISLLDAIKIPDFCISDVFLDVPGSGPQVDAASRLLKKELAQASTVAISLLAQAFDQTIGFACISTTASRTEVKFTESTYTRLSNADEFQVWSGIHGLETDVQDLGVPVNLSITCKLLEQYHPSSTQEFSSMMVTADPLLPLVTKVTLDNSSLSLFLKETNWSRFTNLSEFEIKNVDDQKLLDGAAKWIVEWSVLANSKSNVTALKTVTLMCKNVGTATGLHRITYKRP</sequence>
<dbReference type="OrthoDB" id="3175269at2759"/>